<organism evidence="2 3">
    <name type="scientific">Caenorhabditis auriculariae</name>
    <dbReference type="NCBI Taxonomy" id="2777116"/>
    <lineage>
        <taxon>Eukaryota</taxon>
        <taxon>Metazoa</taxon>
        <taxon>Ecdysozoa</taxon>
        <taxon>Nematoda</taxon>
        <taxon>Chromadorea</taxon>
        <taxon>Rhabditida</taxon>
        <taxon>Rhabditina</taxon>
        <taxon>Rhabditomorpha</taxon>
        <taxon>Rhabditoidea</taxon>
        <taxon>Rhabditidae</taxon>
        <taxon>Peloderinae</taxon>
        <taxon>Caenorhabditis</taxon>
    </lineage>
</organism>
<feature type="compositionally biased region" description="Low complexity" evidence="1">
    <location>
        <begin position="74"/>
        <end position="91"/>
    </location>
</feature>
<dbReference type="Proteomes" id="UP000835052">
    <property type="component" value="Unassembled WGS sequence"/>
</dbReference>
<comment type="caution">
    <text evidence="2">The sequence shown here is derived from an EMBL/GenBank/DDBJ whole genome shotgun (WGS) entry which is preliminary data.</text>
</comment>
<evidence type="ECO:0000313" key="3">
    <source>
        <dbReference type="Proteomes" id="UP000835052"/>
    </source>
</evidence>
<protein>
    <submittedName>
        <fullName evidence="2">Uncharacterized protein</fullName>
    </submittedName>
</protein>
<reference evidence="2" key="1">
    <citation type="submission" date="2020-10" db="EMBL/GenBank/DDBJ databases">
        <authorList>
            <person name="Kikuchi T."/>
        </authorList>
    </citation>
    <scope>NUCLEOTIDE SEQUENCE</scope>
    <source>
        <strain evidence="2">NKZ352</strain>
    </source>
</reference>
<keyword evidence="3" id="KW-1185">Reference proteome</keyword>
<name>A0A8S1GR68_9PELO</name>
<dbReference type="EMBL" id="CAJGYM010000002">
    <property type="protein sequence ID" value="CAD6185451.1"/>
    <property type="molecule type" value="Genomic_DNA"/>
</dbReference>
<feature type="compositionally biased region" description="Basic residues" evidence="1">
    <location>
        <begin position="92"/>
        <end position="101"/>
    </location>
</feature>
<evidence type="ECO:0000313" key="2">
    <source>
        <dbReference type="EMBL" id="CAD6185451.1"/>
    </source>
</evidence>
<feature type="region of interest" description="Disordered" evidence="1">
    <location>
        <begin position="74"/>
        <end position="101"/>
    </location>
</feature>
<accession>A0A8S1GR68</accession>
<gene>
    <name evidence="2" type="ORF">CAUJ_LOCUS1370</name>
</gene>
<proteinExistence type="predicted"/>
<dbReference type="AlphaFoldDB" id="A0A8S1GR68"/>
<evidence type="ECO:0000256" key="1">
    <source>
        <dbReference type="SAM" id="MobiDB-lite"/>
    </source>
</evidence>
<sequence length="164" mass="18459">MSSVSRGTEPTRAWTAWHGAAPDLISERLEVETFCEIGLSTFEVDWTIWSHSDGWRTSEEAHCLWKQNGRPLRSNLSDSASSSTPSRWTASGRKRKVHTGQRVQKKAARLDATRRFFAHRCNITSSAPPQAVTGKVQEPPASHVWSLNRTFQARRRKANVAIFG</sequence>